<feature type="compositionally biased region" description="Acidic residues" evidence="3">
    <location>
        <begin position="255"/>
        <end position="265"/>
    </location>
</feature>
<dbReference type="OrthoDB" id="6305173at2"/>
<dbReference type="PRINTS" id="PR00313">
    <property type="entry name" value="CABNDNGRPT"/>
</dbReference>
<dbReference type="Pfam" id="PF13403">
    <property type="entry name" value="Hint_2"/>
    <property type="match status" value="1"/>
</dbReference>
<gene>
    <name evidence="5" type="ORF">SAMN04488044_0171</name>
</gene>
<feature type="region of interest" description="Disordered" evidence="3">
    <location>
        <begin position="246"/>
        <end position="265"/>
    </location>
</feature>
<dbReference type="Pfam" id="PF00353">
    <property type="entry name" value="HemolysinCabind"/>
    <property type="match status" value="5"/>
</dbReference>
<dbReference type="GO" id="GO:0005509">
    <property type="term" value="F:calcium ion binding"/>
    <property type="evidence" value="ECO:0007669"/>
    <property type="project" value="InterPro"/>
</dbReference>
<feature type="domain" description="Hedgehog/Intein (Hint)" evidence="4">
    <location>
        <begin position="651"/>
        <end position="796"/>
    </location>
</feature>
<dbReference type="RefSeq" id="WP_110721795.1">
    <property type="nucleotide sequence ID" value="NZ_FQWM01000001.1"/>
</dbReference>
<keyword evidence="6" id="KW-1185">Reference proteome</keyword>
<dbReference type="PANTHER" id="PTHR38340:SF1">
    <property type="entry name" value="S-LAYER PROTEIN"/>
    <property type="match status" value="1"/>
</dbReference>
<evidence type="ECO:0000256" key="1">
    <source>
        <dbReference type="ARBA" id="ARBA00004613"/>
    </source>
</evidence>
<dbReference type="SUPFAM" id="SSF51120">
    <property type="entry name" value="beta-Roll"/>
    <property type="match status" value="2"/>
</dbReference>
<evidence type="ECO:0000313" key="6">
    <source>
        <dbReference type="Proteomes" id="UP000184211"/>
    </source>
</evidence>
<keyword evidence="2" id="KW-0964">Secreted</keyword>
<comment type="subcellular location">
    <subcellularLocation>
        <location evidence="1">Secreted</location>
    </subcellularLocation>
</comment>
<proteinExistence type="predicted"/>
<dbReference type="STRING" id="870908.SAMN04488044_0171"/>
<dbReference type="InterPro" id="IPR011049">
    <property type="entry name" value="Serralysin-like_metalloprot_C"/>
</dbReference>
<evidence type="ECO:0000256" key="2">
    <source>
        <dbReference type="ARBA" id="ARBA00022525"/>
    </source>
</evidence>
<dbReference type="AlphaFoldDB" id="A0A1M5I2W3"/>
<dbReference type="InterPro" id="IPR028992">
    <property type="entry name" value="Hedgehog/Intein_dom"/>
</dbReference>
<evidence type="ECO:0000256" key="3">
    <source>
        <dbReference type="SAM" id="MobiDB-lite"/>
    </source>
</evidence>
<sequence>MPGSNTIDWSTVSENGNYTVGSGDAAMGVTISTTTNGDAQSAAVSDQGSPSEEGLWVNDLTSAVVTEVTFDAPVQNVSFEIFDLDQNGTDWDERITILATDAEGNVFPVSYSDLAISHTTSGNTIDAEGISDTGTNTSGAEDSVTATIAGPILSLEIIFEPGEDAAQTGALGISDITFDAAPDGIVEGGGAADKIDQYYTDDPEGDMVSDGDDVVEAGAGDDSIYTGDGDDHVSGGDGNDIAELGAGNDTFIGGEGDDSVNGDLGDDVLHGGTGNDFLRGSYGNDTIYSGGHGDGDDYLWGGYGDDRFIIEDGFGNDTIAAENQDEVDGDTLDLSAVTSDLAIDLSGGAKGVGSLTDGTDTLTYDAIENIVLSSGQDTLLLADGSGSDSVIDFALPIDNGDGSFTAQDMLDVSGMTSDYGSTPVTTRDVTISEDADGNAVLTFPGGESLTLVGVSADDLSDPAVLEAIGIPAAPDGYITGTDSDDVMTAGYTDADGDVIDDDDAALPGASGDDDHILAMGGNDLVFSGAGNDIVEAGSGNDTIFAATGDDTLIAGSGDNVLYGEDGNDVFYAGTGSDSMEGGAGNDQFHDIGAGDTVVGGDGTDTINMEGAGPYSVTYNGADPTSGQIQFLDGSGNVTGTAHFSGIETIVPCFTPGTLIETIDGPRAVEALKVGDQIKTRDHGLRPIRWIGRRDVTSLELQQAPHWRAICIRKGSLGQGCPAQDMRLSPNHRLMITDPRADLLFGEAEVLVAAKHLVGREGISRDAATTVSYVHIMFDQHEIVQSDGIWTESFRPGQQALAGMDTAQQEEIFALFPELRSHPDQAFPTARRIATRQEAKLFLK</sequence>
<dbReference type="Gene3D" id="2.170.16.10">
    <property type="entry name" value="Hedgehog/Intein (Hint) domain"/>
    <property type="match status" value="1"/>
</dbReference>
<dbReference type="Gene3D" id="2.150.10.10">
    <property type="entry name" value="Serralysin-like metalloprotease, C-terminal"/>
    <property type="match status" value="2"/>
</dbReference>
<evidence type="ECO:0000259" key="4">
    <source>
        <dbReference type="Pfam" id="PF13403"/>
    </source>
</evidence>
<feature type="compositionally biased region" description="Polar residues" evidence="3">
    <location>
        <begin position="132"/>
        <end position="141"/>
    </location>
</feature>
<protein>
    <submittedName>
        <fullName evidence="5">Ca2+-binding protein, RTX toxin-related</fullName>
    </submittedName>
</protein>
<feature type="region of interest" description="Disordered" evidence="3">
    <location>
        <begin position="122"/>
        <end position="141"/>
    </location>
</feature>
<dbReference type="PANTHER" id="PTHR38340">
    <property type="entry name" value="S-LAYER PROTEIN"/>
    <property type="match status" value="1"/>
</dbReference>
<name>A0A1M5I2W3_9RHOB</name>
<reference evidence="6" key="1">
    <citation type="submission" date="2016-11" db="EMBL/GenBank/DDBJ databases">
        <authorList>
            <person name="Varghese N."/>
            <person name="Submissions S."/>
        </authorList>
    </citation>
    <scope>NUCLEOTIDE SEQUENCE [LARGE SCALE GENOMIC DNA]</scope>
    <source>
        <strain evidence="6">DSM 28223</strain>
    </source>
</reference>
<accession>A0A1M5I2W3</accession>
<organism evidence="5 6">
    <name type="scientific">Cognatishimia maritima</name>
    <dbReference type="NCBI Taxonomy" id="870908"/>
    <lineage>
        <taxon>Bacteria</taxon>
        <taxon>Pseudomonadati</taxon>
        <taxon>Pseudomonadota</taxon>
        <taxon>Alphaproteobacteria</taxon>
        <taxon>Rhodobacterales</taxon>
        <taxon>Paracoccaceae</taxon>
        <taxon>Cognatishimia</taxon>
    </lineage>
</organism>
<dbReference type="EMBL" id="FQWM01000001">
    <property type="protein sequence ID" value="SHG22606.1"/>
    <property type="molecule type" value="Genomic_DNA"/>
</dbReference>
<dbReference type="GO" id="GO:0005576">
    <property type="term" value="C:extracellular region"/>
    <property type="evidence" value="ECO:0007669"/>
    <property type="project" value="UniProtKB-SubCell"/>
</dbReference>
<dbReference type="InterPro" id="IPR050557">
    <property type="entry name" value="RTX_toxin/Mannuronan_C5-epim"/>
</dbReference>
<dbReference type="InterPro" id="IPR036844">
    <property type="entry name" value="Hint_dom_sf"/>
</dbReference>
<dbReference type="Proteomes" id="UP000184211">
    <property type="component" value="Unassembled WGS sequence"/>
</dbReference>
<dbReference type="SUPFAM" id="SSF51294">
    <property type="entry name" value="Hedgehog/intein (Hint) domain"/>
    <property type="match status" value="1"/>
</dbReference>
<evidence type="ECO:0000313" key="5">
    <source>
        <dbReference type="EMBL" id="SHG22606.1"/>
    </source>
</evidence>
<dbReference type="InterPro" id="IPR001343">
    <property type="entry name" value="Hemolysn_Ca-bd"/>
</dbReference>